<accession>S5TBI2</accession>
<sequence length="169" mass="18108">MNDKLSQAIQIGAAINGRIYDLVALFMKFAIVRPAVVLFIFALASIAINGGFHQSSKSVIETVVSLVELGPAQQGYINLESCADDKPAASTDTMPAPTTCTNVVTEAVPVDLLAGQFVKLMLTCYLVAVVFGFVFSFFFFSRPLRIADVRVLGTARLAEGATKIDNKAN</sequence>
<organism evidence="2 3">
    <name type="scientific">Cycloclasticus zancles 78-ME</name>
    <dbReference type="NCBI Taxonomy" id="1198232"/>
    <lineage>
        <taxon>Bacteria</taxon>
        <taxon>Pseudomonadati</taxon>
        <taxon>Pseudomonadota</taxon>
        <taxon>Gammaproteobacteria</taxon>
        <taxon>Thiotrichales</taxon>
        <taxon>Piscirickettsiaceae</taxon>
        <taxon>Cycloclasticus</taxon>
    </lineage>
</organism>
<dbReference type="AlphaFoldDB" id="S5TBI2"/>
<reference evidence="3" key="1">
    <citation type="journal article" date="2016" name="Environ. Microbiol. Rep.">
        <title>Analysis of defence systems and a conjugative IncP-1 plasmid in the marine polyaromatic hydrocarbons-degrading bacterium Cycloclasticus sp. 78-ME.</title>
        <authorList>
            <person name="Yakimov M.M."/>
            <person name="Crisafi F."/>
            <person name="Messina E."/>
            <person name="Smedile F."/>
            <person name="Lopatina A."/>
            <person name="Denaro R."/>
            <person name="Pieper D.H."/>
            <person name="Golyshin P.N."/>
            <person name="Giuliano L."/>
        </authorList>
    </citation>
    <scope>NUCLEOTIDE SEQUENCE [LARGE SCALE GENOMIC DNA]</scope>
    <source>
        <strain evidence="3">78-ME</strain>
    </source>
</reference>
<evidence type="ECO:0000313" key="2">
    <source>
        <dbReference type="EMBL" id="AGS40899.1"/>
    </source>
</evidence>
<geneLocation type="plasmid" evidence="2 3">
    <name>p7ME01</name>
</geneLocation>
<keyword evidence="1" id="KW-0472">Membrane</keyword>
<proteinExistence type="predicted"/>
<keyword evidence="1" id="KW-0812">Transmembrane</keyword>
<keyword evidence="2" id="KW-0614">Plasmid</keyword>
<protein>
    <submittedName>
        <fullName evidence="2">Membrane protein</fullName>
    </submittedName>
</protein>
<evidence type="ECO:0000313" key="3">
    <source>
        <dbReference type="Proteomes" id="UP000015380"/>
    </source>
</evidence>
<dbReference type="KEGG" id="cza:CYCME_3023"/>
<feature type="transmembrane region" description="Helical" evidence="1">
    <location>
        <begin position="120"/>
        <end position="140"/>
    </location>
</feature>
<keyword evidence="1" id="KW-1133">Transmembrane helix</keyword>
<dbReference type="EMBL" id="CP006601">
    <property type="protein sequence ID" value="AGS40899.1"/>
    <property type="molecule type" value="Genomic_DNA"/>
</dbReference>
<name>S5TBI2_9GAMM</name>
<dbReference type="Proteomes" id="UP000015380">
    <property type="component" value="Plasmid p7ME01"/>
</dbReference>
<feature type="transmembrane region" description="Helical" evidence="1">
    <location>
        <begin position="25"/>
        <end position="48"/>
    </location>
</feature>
<gene>
    <name evidence="2" type="ORF">CYCME_3023</name>
</gene>
<keyword evidence="3" id="KW-1185">Reference proteome</keyword>
<dbReference type="PATRIC" id="fig|1198232.3.peg.2563"/>
<dbReference type="HOGENOM" id="CLU_1584507_0_0_6"/>
<dbReference type="RefSeq" id="WP_020933255.1">
    <property type="nucleotide sequence ID" value="NC_021918.1"/>
</dbReference>
<evidence type="ECO:0000256" key="1">
    <source>
        <dbReference type="SAM" id="Phobius"/>
    </source>
</evidence>